<dbReference type="PROSITE" id="PS51349">
    <property type="entry name" value="FMN_HYDROXY_ACID_DH_2"/>
    <property type="match status" value="1"/>
</dbReference>
<proteinExistence type="predicted"/>
<keyword evidence="5" id="KW-1185">Reference proteome</keyword>
<accession>A0A9W8QRH7</accession>
<dbReference type="SUPFAM" id="SSF51395">
    <property type="entry name" value="FMN-linked oxidoreductases"/>
    <property type="match status" value="1"/>
</dbReference>
<dbReference type="OrthoDB" id="25826at2759"/>
<sequence>MSTAATTSIEEVAAANGDGHRWFQLYWPRTDAITISLLQRAKKNGFTALMVTLDTVSLGWRPWDLDVGFSPFLKGVGSQVGLSDPVFKEEFKRKNGGRTVEQDLDAAAHEWSADALSGKAHIWEDLELLKKHWDGPIILKGVQHVEDAKLAVAAGVDGIVVSNHGGRQIDGAIGALEVLPEIAEAVGDKLTILYDSGVRIGADIVKALSLGAKAVLLGRPWIYGFGIAGKEGAREVVKGILADLDLTMCVGGIKSLAECSQDNLRKVAYGGDVSSLN</sequence>
<dbReference type="InterPro" id="IPR037396">
    <property type="entry name" value="FMN_HAD"/>
</dbReference>
<evidence type="ECO:0000256" key="2">
    <source>
        <dbReference type="ARBA" id="ARBA00023002"/>
    </source>
</evidence>
<evidence type="ECO:0000256" key="1">
    <source>
        <dbReference type="ARBA" id="ARBA00001917"/>
    </source>
</evidence>
<dbReference type="InterPro" id="IPR008259">
    <property type="entry name" value="FMN_hydac_DH_AS"/>
</dbReference>
<keyword evidence="2" id="KW-0560">Oxidoreductase</keyword>
<evidence type="ECO:0000259" key="3">
    <source>
        <dbReference type="PROSITE" id="PS51349"/>
    </source>
</evidence>
<name>A0A9W8QRH7_9HYPO</name>
<dbReference type="Gene3D" id="3.20.20.70">
    <property type="entry name" value="Aldolase class I"/>
    <property type="match status" value="1"/>
</dbReference>
<dbReference type="PANTHER" id="PTHR10578">
    <property type="entry name" value="S -2-HYDROXY-ACID OXIDASE-RELATED"/>
    <property type="match status" value="1"/>
</dbReference>
<dbReference type="AlphaFoldDB" id="A0A9W8QRH7"/>
<evidence type="ECO:0000313" key="4">
    <source>
        <dbReference type="EMBL" id="KAJ4176031.1"/>
    </source>
</evidence>
<organism evidence="4 5">
    <name type="scientific">Fusarium falciforme</name>
    <dbReference type="NCBI Taxonomy" id="195108"/>
    <lineage>
        <taxon>Eukaryota</taxon>
        <taxon>Fungi</taxon>
        <taxon>Dikarya</taxon>
        <taxon>Ascomycota</taxon>
        <taxon>Pezizomycotina</taxon>
        <taxon>Sordariomycetes</taxon>
        <taxon>Hypocreomycetidae</taxon>
        <taxon>Hypocreales</taxon>
        <taxon>Nectriaceae</taxon>
        <taxon>Fusarium</taxon>
        <taxon>Fusarium solani species complex</taxon>
    </lineage>
</organism>
<dbReference type="EMBL" id="JAOQAV010000250">
    <property type="protein sequence ID" value="KAJ4176031.1"/>
    <property type="molecule type" value="Genomic_DNA"/>
</dbReference>
<dbReference type="GO" id="GO:0016491">
    <property type="term" value="F:oxidoreductase activity"/>
    <property type="evidence" value="ECO:0007669"/>
    <property type="project" value="UniProtKB-KW"/>
</dbReference>
<dbReference type="PANTHER" id="PTHR10578:SF86">
    <property type="entry name" value="DEPENDENT DEHYDROGENASE, PUTATIVE (AFU_ORTHOLOGUE AFUA_6G02720)-RELATED"/>
    <property type="match status" value="1"/>
</dbReference>
<comment type="caution">
    <text evidence="4">The sequence shown here is derived from an EMBL/GenBank/DDBJ whole genome shotgun (WGS) entry which is preliminary data.</text>
</comment>
<gene>
    <name evidence="4" type="ORF">NW755_014644</name>
</gene>
<dbReference type="Pfam" id="PF01070">
    <property type="entry name" value="FMN_dh"/>
    <property type="match status" value="1"/>
</dbReference>
<dbReference type="Proteomes" id="UP001152087">
    <property type="component" value="Unassembled WGS sequence"/>
</dbReference>
<protein>
    <recommendedName>
        <fullName evidence="3">FMN hydroxy acid dehydrogenase domain-containing protein</fullName>
    </recommendedName>
</protein>
<comment type="cofactor">
    <cofactor evidence="1">
        <name>FMN</name>
        <dbReference type="ChEBI" id="CHEBI:58210"/>
    </cofactor>
</comment>
<feature type="domain" description="FMN hydroxy acid dehydrogenase" evidence="3">
    <location>
        <begin position="1"/>
        <end position="269"/>
    </location>
</feature>
<dbReference type="InterPro" id="IPR000262">
    <property type="entry name" value="FMN-dep_DH"/>
</dbReference>
<dbReference type="InterPro" id="IPR013785">
    <property type="entry name" value="Aldolase_TIM"/>
</dbReference>
<dbReference type="PROSITE" id="PS00557">
    <property type="entry name" value="FMN_HYDROXY_ACID_DH_1"/>
    <property type="match status" value="1"/>
</dbReference>
<reference evidence="4" key="1">
    <citation type="submission" date="2022-09" db="EMBL/GenBank/DDBJ databases">
        <title>Fusarium specimens isolated from Avocado Roots.</title>
        <authorList>
            <person name="Stajich J."/>
            <person name="Roper C."/>
            <person name="Heimlech-Rivalta G."/>
        </authorList>
    </citation>
    <scope>NUCLEOTIDE SEQUENCE</scope>
    <source>
        <strain evidence="4">A02</strain>
    </source>
</reference>
<evidence type="ECO:0000313" key="5">
    <source>
        <dbReference type="Proteomes" id="UP001152087"/>
    </source>
</evidence>